<protein>
    <recommendedName>
        <fullName evidence="3">Acyl-CoA dehydrogenase</fullName>
    </recommendedName>
</protein>
<dbReference type="AlphaFoldDB" id="A0AAN1NQT5"/>
<accession>A0AAN1NQT5</accession>
<gene>
    <name evidence="1" type="ORF">C9381_10170</name>
</gene>
<reference evidence="1 2" key="1">
    <citation type="journal article" date="2018" name="Int J Genomics">
        <title>Comparative Genomics Analysis of Plasmid pPV989-94 from a Clinical Isolate of Pantoea vagans PV989.</title>
        <authorList>
            <person name="Xu L."/>
            <person name="Yin M."/>
            <person name="Zhu T."/>
            <person name="Lu J."/>
            <person name="Bao Q."/>
        </authorList>
    </citation>
    <scope>NUCLEOTIDE SEQUENCE [LARGE SCALE GENOMIC DNA]</scope>
    <source>
        <strain evidence="1 2">PV989</strain>
    </source>
</reference>
<dbReference type="Proteomes" id="UP000241538">
    <property type="component" value="Chromosome"/>
</dbReference>
<proteinExistence type="predicted"/>
<dbReference type="RefSeq" id="WP_107319556.1">
    <property type="nucleotide sequence ID" value="NZ_CP028349.1"/>
</dbReference>
<evidence type="ECO:0000313" key="1">
    <source>
        <dbReference type="EMBL" id="AVV37532.1"/>
    </source>
</evidence>
<name>A0AAN1NQT5_9GAMM</name>
<sequence>MLSPETVPDMLQLGELITRHLEGYQPVPESVRRMIFRSVLRHLDSRMIIENPLTALKPLAASATSFPLPAIDCLPLLDHYVAAVREEGLGPYFNRIIGLFGHIMLQLSGSDRQQEQVAQWVSTGGTGAFLMTDSGGPSLHQWRSQVVSDAQGALQITLNKEWGIGALTCAFAIVILSRPGQMVPQAWLIPPEACAQWQRTPVGSAWLDGHVQLGNCHSTFQGDSDWALRRGGLIAVKQFLTYVRPRFVASLMQHLHWLTQQKRLTPDSQQNEVREYLLSVTRRLSAQPVFNRYSEDEVMALKFASNALLFDLVEQQRMPALSDQRDLLGFTKMEGSSYRCLMEICQRHRAGHYV</sequence>
<evidence type="ECO:0000313" key="2">
    <source>
        <dbReference type="Proteomes" id="UP000241538"/>
    </source>
</evidence>
<dbReference type="EMBL" id="CP028349">
    <property type="protein sequence ID" value="AVV37532.1"/>
    <property type="molecule type" value="Genomic_DNA"/>
</dbReference>
<evidence type="ECO:0008006" key="3">
    <source>
        <dbReference type="Google" id="ProtNLM"/>
    </source>
</evidence>
<organism evidence="1 2">
    <name type="scientific">Pantoea vagans</name>
    <dbReference type="NCBI Taxonomy" id="470934"/>
    <lineage>
        <taxon>Bacteria</taxon>
        <taxon>Pseudomonadati</taxon>
        <taxon>Pseudomonadota</taxon>
        <taxon>Gammaproteobacteria</taxon>
        <taxon>Enterobacterales</taxon>
        <taxon>Erwiniaceae</taxon>
        <taxon>Pantoea</taxon>
    </lineage>
</organism>